<feature type="transmembrane region" description="Helical" evidence="1">
    <location>
        <begin position="228"/>
        <end position="245"/>
    </location>
</feature>
<evidence type="ECO:0000256" key="1">
    <source>
        <dbReference type="SAM" id="Phobius"/>
    </source>
</evidence>
<sequence length="1111" mass="128698">MFSFRNIAIISKYEMKVLWRSWFFRIFSALIILVLVFFNIGSYFVPNARWAQKAITWSVPYGNMIILNVIQAVVLVFLATGIIKKNKKLDTNEVFFVRPLSNADYVLGKAFAIFRLFFWLNLAVLLVALTFNSVTTDAKLNLLGYVIYPLITSLPTIFFITGLSFLVITVLKNQAVSIVILLGFIGSALIYFQDKYYFLLDYMAFRFPIMQSDIVGFSNLEKILNHRAIYTMLGITFLTGTIFFIARLPQSRLGKALSGLISILLLAISGAFIFSYLSREWREQDLKKELIALNNELSIRENIDILANDITLHHRGKNISCFVNLVIQNNTDRPLDSYFLTLNPGLEVTQILKKQAPLNFERDLHAIIIKPDAILETGEKDTIQLDYHGTILEAATYLDIDSIRRKQPYRQYLYNIEKRSAFLQSDYVLLTEGAQWYPSTNPGYNTVNPSLNVKPFIQFSLTVNTASNLTAISQGKMEQHEAGSFSFQPENLLSQISLTIGKYTKKSVVVDSVEYSLYNHPQNDYYQEYFDEVNSDTLAMVIRELRQTYEQIQGLKYPFKRLSLVEAPIHFYAYSRLWNNHQAYIQPEMVLLPEKGGSIREADFKRQFRTLARQSRNNNEVLNKKERQIRIFETFIKVVLTRQSNGQRFFFSDNNREIANYSLHPNLYWYVGGIQSKKWPLLNKNLASFLSRDIARGSNDISRNLSGISFEESCNQLIQEKKLNEILSAEEDWNKKVQVIKAKGDYLFTYLEHFIGQEQFKTFVSDLLNQNRFRLVDYEDFRNELLRQFGIDIDPIIQQTYEQISLPAFSVAEVKGYQVRDGDRNRYQVKFKLNNLGETPGILKLKFNYGREQRRFGITQPQVEDNANVRLVFLEGKQSKEIGFVLDSEPSRLIVNTLISKNIPSQINVPFQKFVLNERAIPFEREVVVKGEQFENSFEILVDNEDPGFSTSGPIRETYLKKLINERSKENQQKYHGKWRSSSQRWRATTGSEYYGDFVRSAHFIRSGKGEKIAKWSAEIKENGYYDVYIYLGATGQTFRSRDGRRESQIYHYTVYHDDGKDEITIDFSNASPGWNLLGAYYLSKGNARIELTNESNAWQVYADAVKWVKQ</sequence>
<feature type="transmembrane region" description="Helical" evidence="1">
    <location>
        <begin position="116"/>
        <end position="134"/>
    </location>
</feature>
<keyword evidence="1" id="KW-0472">Membrane</keyword>
<feature type="transmembrane region" description="Helical" evidence="1">
    <location>
        <begin position="175"/>
        <end position="193"/>
    </location>
</feature>
<dbReference type="Pfam" id="PF25275">
    <property type="entry name" value="Golvesin_C"/>
    <property type="match status" value="1"/>
</dbReference>
<name>A0ABT8KQ61_9BACT</name>
<feature type="domain" description="Golvesin/Xly CBD-like" evidence="2">
    <location>
        <begin position="983"/>
        <end position="1109"/>
    </location>
</feature>
<protein>
    <recommendedName>
        <fullName evidence="2">Golvesin/Xly CBD-like domain-containing protein</fullName>
    </recommendedName>
</protein>
<organism evidence="3 4">
    <name type="scientific">Splendidivirga corallicola</name>
    <dbReference type="NCBI Taxonomy" id="3051826"/>
    <lineage>
        <taxon>Bacteria</taxon>
        <taxon>Pseudomonadati</taxon>
        <taxon>Bacteroidota</taxon>
        <taxon>Cytophagia</taxon>
        <taxon>Cytophagales</taxon>
        <taxon>Splendidivirgaceae</taxon>
        <taxon>Splendidivirga</taxon>
    </lineage>
</organism>
<feature type="transmembrane region" description="Helical" evidence="1">
    <location>
        <begin position="146"/>
        <end position="168"/>
    </location>
</feature>
<feature type="transmembrane region" description="Helical" evidence="1">
    <location>
        <begin position="257"/>
        <end position="277"/>
    </location>
</feature>
<keyword evidence="1" id="KW-0812">Transmembrane</keyword>
<dbReference type="Proteomes" id="UP001172082">
    <property type="component" value="Unassembled WGS sequence"/>
</dbReference>
<proteinExistence type="predicted"/>
<gene>
    <name evidence="3" type="ORF">QQ008_15875</name>
</gene>
<accession>A0ABT8KQ61</accession>
<dbReference type="InterPro" id="IPR033803">
    <property type="entry name" value="CBD-like_Golvesin-Xly"/>
</dbReference>
<comment type="caution">
    <text evidence="3">The sequence shown here is derived from an EMBL/GenBank/DDBJ whole genome shotgun (WGS) entry which is preliminary data.</text>
</comment>
<evidence type="ECO:0000259" key="2">
    <source>
        <dbReference type="Pfam" id="PF25275"/>
    </source>
</evidence>
<dbReference type="EMBL" id="JAUJEA010000005">
    <property type="protein sequence ID" value="MDN5202869.1"/>
    <property type="molecule type" value="Genomic_DNA"/>
</dbReference>
<feature type="transmembrane region" description="Helical" evidence="1">
    <location>
        <begin position="22"/>
        <end position="45"/>
    </location>
</feature>
<dbReference type="Gene3D" id="1.10.390.10">
    <property type="entry name" value="Neutral Protease Domain 2"/>
    <property type="match status" value="1"/>
</dbReference>
<keyword evidence="1" id="KW-1133">Transmembrane helix</keyword>
<dbReference type="RefSeq" id="WP_346752888.1">
    <property type="nucleotide sequence ID" value="NZ_JAUJEA010000005.1"/>
</dbReference>
<feature type="transmembrane region" description="Helical" evidence="1">
    <location>
        <begin position="65"/>
        <end position="83"/>
    </location>
</feature>
<dbReference type="InterPro" id="IPR027268">
    <property type="entry name" value="Peptidase_M4/M1_CTD_sf"/>
</dbReference>
<evidence type="ECO:0000313" key="3">
    <source>
        <dbReference type="EMBL" id="MDN5202869.1"/>
    </source>
</evidence>
<reference evidence="3" key="1">
    <citation type="submission" date="2023-06" db="EMBL/GenBank/DDBJ databases">
        <title>Genomic of Parafulvivirga corallium.</title>
        <authorList>
            <person name="Wang G."/>
        </authorList>
    </citation>
    <scope>NUCLEOTIDE SEQUENCE</scope>
    <source>
        <strain evidence="3">BMA10</strain>
    </source>
</reference>
<dbReference type="SUPFAM" id="SSF55486">
    <property type="entry name" value="Metalloproteases ('zincins'), catalytic domain"/>
    <property type="match status" value="1"/>
</dbReference>
<evidence type="ECO:0000313" key="4">
    <source>
        <dbReference type="Proteomes" id="UP001172082"/>
    </source>
</evidence>
<keyword evidence="4" id="KW-1185">Reference proteome</keyword>